<dbReference type="HAMAP" id="MF_00527">
    <property type="entry name" value="3MGH"/>
    <property type="match status" value="1"/>
</dbReference>
<keyword evidence="4 5" id="KW-0234">DNA repair</keyword>
<name>A0A938YGN8_9ACTN</name>
<evidence type="ECO:0000313" key="6">
    <source>
        <dbReference type="EMBL" id="MBM9467789.1"/>
    </source>
</evidence>
<reference evidence="6" key="1">
    <citation type="submission" date="2021-01" db="EMBL/GenBank/DDBJ databases">
        <title>YIM 132084 draft genome.</title>
        <authorList>
            <person name="An D."/>
        </authorList>
    </citation>
    <scope>NUCLEOTIDE SEQUENCE</scope>
    <source>
        <strain evidence="6">YIM 132084</strain>
    </source>
</reference>
<keyword evidence="7" id="KW-1185">Reference proteome</keyword>
<sequence length="218" mass="22757">MPRDFLDRPVAEVAADLLGRVLVDTGGYPNVGSPDGLIDSGPVAVRLTEVEAYAGPADPASHAFRGRTARTEVMFGPPGHLYLYFVYGMHWCANIVTGPDGTASAVLLRAAEVLDGTATARVRRPAARTETVLARGPAGLATVLGWSADPAGANGTDLCDPAGRWQLHAGSPVPATGISRGPRVGVAAAAEVRWRFWDTGSPTVSAYRAGTRRRPTTG</sequence>
<dbReference type="Pfam" id="PF02245">
    <property type="entry name" value="Pur_DNA_glyco"/>
    <property type="match status" value="1"/>
</dbReference>
<gene>
    <name evidence="6" type="ORF">JL106_10900</name>
</gene>
<dbReference type="AlphaFoldDB" id="A0A938YGN8"/>
<evidence type="ECO:0000256" key="3">
    <source>
        <dbReference type="ARBA" id="ARBA00022801"/>
    </source>
</evidence>
<evidence type="ECO:0000256" key="2">
    <source>
        <dbReference type="ARBA" id="ARBA00022763"/>
    </source>
</evidence>
<accession>A0A938YGN8</accession>
<dbReference type="RefSeq" id="WP_205260754.1">
    <property type="nucleotide sequence ID" value="NZ_JAERWK010000012.1"/>
</dbReference>
<dbReference type="GO" id="GO:0003905">
    <property type="term" value="F:alkylbase DNA N-glycosylase activity"/>
    <property type="evidence" value="ECO:0007669"/>
    <property type="project" value="InterPro"/>
</dbReference>
<organism evidence="6 7">
    <name type="scientific">Nakamurella leprariae</name>
    <dbReference type="NCBI Taxonomy" id="2803911"/>
    <lineage>
        <taxon>Bacteria</taxon>
        <taxon>Bacillati</taxon>
        <taxon>Actinomycetota</taxon>
        <taxon>Actinomycetes</taxon>
        <taxon>Nakamurellales</taxon>
        <taxon>Nakamurellaceae</taxon>
        <taxon>Nakamurella</taxon>
    </lineage>
</organism>
<dbReference type="NCBIfam" id="NF002003">
    <property type="entry name" value="PRK00802.1-3"/>
    <property type="match status" value="1"/>
</dbReference>
<comment type="similarity">
    <text evidence="1 5">Belongs to the DNA glycosylase MPG family.</text>
</comment>
<dbReference type="Proteomes" id="UP000663792">
    <property type="component" value="Unassembled WGS sequence"/>
</dbReference>
<keyword evidence="2 5" id="KW-0227">DNA damage</keyword>
<evidence type="ECO:0000256" key="1">
    <source>
        <dbReference type="ARBA" id="ARBA00009232"/>
    </source>
</evidence>
<dbReference type="GO" id="GO:0003677">
    <property type="term" value="F:DNA binding"/>
    <property type="evidence" value="ECO:0007669"/>
    <property type="project" value="InterPro"/>
</dbReference>
<dbReference type="InterPro" id="IPR036995">
    <property type="entry name" value="MPG_sf"/>
</dbReference>
<dbReference type="GO" id="GO:0006284">
    <property type="term" value="P:base-excision repair"/>
    <property type="evidence" value="ECO:0007669"/>
    <property type="project" value="InterPro"/>
</dbReference>
<evidence type="ECO:0000256" key="4">
    <source>
        <dbReference type="ARBA" id="ARBA00023204"/>
    </source>
</evidence>
<protein>
    <recommendedName>
        <fullName evidence="5">Putative 3-methyladenine DNA glycosylase</fullName>
        <ecNumber evidence="5">3.2.2.-</ecNumber>
    </recommendedName>
</protein>
<dbReference type="PANTHER" id="PTHR10429:SF0">
    <property type="entry name" value="DNA-3-METHYLADENINE GLYCOSYLASE"/>
    <property type="match status" value="1"/>
</dbReference>
<comment type="caution">
    <text evidence="6">The sequence shown here is derived from an EMBL/GenBank/DDBJ whole genome shotgun (WGS) entry which is preliminary data.</text>
</comment>
<dbReference type="CDD" id="cd00540">
    <property type="entry name" value="AAG"/>
    <property type="match status" value="1"/>
</dbReference>
<evidence type="ECO:0000256" key="5">
    <source>
        <dbReference type="HAMAP-Rule" id="MF_00527"/>
    </source>
</evidence>
<dbReference type="PANTHER" id="PTHR10429">
    <property type="entry name" value="DNA-3-METHYLADENINE GLYCOSYLASE"/>
    <property type="match status" value="1"/>
</dbReference>
<evidence type="ECO:0000313" key="7">
    <source>
        <dbReference type="Proteomes" id="UP000663792"/>
    </source>
</evidence>
<dbReference type="InterPro" id="IPR003180">
    <property type="entry name" value="MPG"/>
</dbReference>
<dbReference type="EC" id="3.2.2.-" evidence="5"/>
<keyword evidence="3 5" id="KW-0378">Hydrolase</keyword>
<proteinExistence type="inferred from homology"/>
<dbReference type="SUPFAM" id="SSF50486">
    <property type="entry name" value="FMT C-terminal domain-like"/>
    <property type="match status" value="1"/>
</dbReference>
<dbReference type="EMBL" id="JAERWK010000012">
    <property type="protein sequence ID" value="MBM9467789.1"/>
    <property type="molecule type" value="Genomic_DNA"/>
</dbReference>
<keyword evidence="6" id="KW-0326">Glycosidase</keyword>
<dbReference type="Gene3D" id="3.10.300.10">
    <property type="entry name" value="Methylpurine-DNA glycosylase (MPG)"/>
    <property type="match status" value="1"/>
</dbReference>
<dbReference type="InterPro" id="IPR011034">
    <property type="entry name" value="Formyl_transferase-like_C_sf"/>
</dbReference>
<dbReference type="NCBIfam" id="TIGR00567">
    <property type="entry name" value="3mg"/>
    <property type="match status" value="1"/>
</dbReference>